<dbReference type="EnsemblPlants" id="MELO3C033326.2.1">
    <property type="protein sequence ID" value="MELO3C033326.2.1"/>
    <property type="gene ID" value="MELO3C033326.2"/>
</dbReference>
<dbReference type="GO" id="GO:0000110">
    <property type="term" value="C:nucleotide-excision repair factor 1 complex"/>
    <property type="evidence" value="ECO:0007669"/>
    <property type="project" value="TreeGrafter"/>
</dbReference>
<comment type="similarity">
    <text evidence="2">Belongs to the ERCC1/RAD10/SWI10 family.</text>
</comment>
<dbReference type="GO" id="GO:0070914">
    <property type="term" value="P:UV-damage excision repair"/>
    <property type="evidence" value="ECO:0007669"/>
    <property type="project" value="TreeGrafter"/>
</dbReference>
<evidence type="ECO:0000256" key="2">
    <source>
        <dbReference type="ARBA" id="ARBA00008283"/>
    </source>
</evidence>
<dbReference type="Pfam" id="PF03834">
    <property type="entry name" value="Rad10"/>
    <property type="match status" value="1"/>
</dbReference>
<evidence type="ECO:0000256" key="4">
    <source>
        <dbReference type="ARBA" id="ARBA00023125"/>
    </source>
</evidence>
<comment type="subcellular location">
    <subcellularLocation>
        <location evidence="1">Nucleus</location>
    </subcellularLocation>
</comment>
<name>A0A9I9EG86_CUCME</name>
<dbReference type="InterPro" id="IPR011335">
    <property type="entry name" value="Restrct_endonuc-II-like"/>
</dbReference>
<dbReference type="Gramene" id="MELO3C033326.2.1">
    <property type="protein sequence ID" value="MELO3C033326.2.1"/>
    <property type="gene ID" value="MELO3C033326.2"/>
</dbReference>
<keyword evidence="4" id="KW-0238">DNA-binding</keyword>
<evidence type="ECO:0000256" key="3">
    <source>
        <dbReference type="ARBA" id="ARBA00022763"/>
    </source>
</evidence>
<feature type="domain" description="ERCC1-like central" evidence="7">
    <location>
        <begin position="147"/>
        <end position="187"/>
    </location>
</feature>
<dbReference type="GO" id="GO:0003697">
    <property type="term" value="F:single-stranded DNA binding"/>
    <property type="evidence" value="ECO:0007669"/>
    <property type="project" value="TreeGrafter"/>
</dbReference>
<dbReference type="PANTHER" id="PTHR12749:SF0">
    <property type="entry name" value="DNA EXCISION REPAIR PROTEIN ERCC-1"/>
    <property type="match status" value="1"/>
</dbReference>
<dbReference type="SUPFAM" id="SSF52980">
    <property type="entry name" value="Restriction endonuclease-like"/>
    <property type="match status" value="1"/>
</dbReference>
<evidence type="ECO:0000259" key="7">
    <source>
        <dbReference type="Pfam" id="PF03834"/>
    </source>
</evidence>
<reference evidence="8" key="1">
    <citation type="submission" date="2023-03" db="UniProtKB">
        <authorList>
            <consortium name="EnsemblPlants"/>
        </authorList>
    </citation>
    <scope>IDENTIFICATION</scope>
</reference>
<dbReference type="AlphaFoldDB" id="A0A9I9EG86"/>
<evidence type="ECO:0000256" key="6">
    <source>
        <dbReference type="ARBA" id="ARBA00023242"/>
    </source>
</evidence>
<proteinExistence type="inferred from homology"/>
<evidence type="ECO:0000256" key="1">
    <source>
        <dbReference type="ARBA" id="ARBA00004123"/>
    </source>
</evidence>
<keyword evidence="3" id="KW-0227">DNA damage</keyword>
<protein>
    <recommendedName>
        <fullName evidence="7">ERCC1-like central domain-containing protein</fullName>
    </recommendedName>
</protein>
<sequence length="201" mass="22325">MCIVRNRQARGGVHRHSQAAAVSSVCVSFRRFSWLRVLFVVARKPPSRVLFRLPQVRRRSQATTASSVCVGSSSVAVKKSPLPSAQVWIVVDFRKNDQLDTSSSSTSASTATLVNSMSVSSSVSCNAILSVIDSHTSRSMAKKLTYQRFHEENPLLKYIRNVRWAFADVVPDYLLGQSSCALYLRLNLVFAIMYSSSVYVI</sequence>
<dbReference type="GO" id="GO:0070522">
    <property type="term" value="C:ERCC4-ERCC1 complex"/>
    <property type="evidence" value="ECO:0007669"/>
    <property type="project" value="TreeGrafter"/>
</dbReference>
<dbReference type="GO" id="GO:0006302">
    <property type="term" value="P:double-strand break repair"/>
    <property type="evidence" value="ECO:0007669"/>
    <property type="project" value="UniProtKB-ARBA"/>
</dbReference>
<dbReference type="GO" id="GO:0003684">
    <property type="term" value="F:damaged DNA binding"/>
    <property type="evidence" value="ECO:0007669"/>
    <property type="project" value="InterPro"/>
</dbReference>
<evidence type="ECO:0000313" key="8">
    <source>
        <dbReference type="EnsemblPlants" id="MELO3C033326.2.1"/>
    </source>
</evidence>
<dbReference type="PANTHER" id="PTHR12749">
    <property type="entry name" value="EXCISION REPAIR CROSS-COMPLEMENTING 1 ERCC1"/>
    <property type="match status" value="1"/>
</dbReference>
<dbReference type="InterPro" id="IPR004579">
    <property type="entry name" value="ERCC1/RAD10/SWI10"/>
</dbReference>
<dbReference type="InterPro" id="IPR047260">
    <property type="entry name" value="ERCC1-like_central_dom"/>
</dbReference>
<evidence type="ECO:0000256" key="5">
    <source>
        <dbReference type="ARBA" id="ARBA00023204"/>
    </source>
</evidence>
<dbReference type="Gene3D" id="3.40.50.10130">
    <property type="match status" value="1"/>
</dbReference>
<keyword evidence="6" id="KW-0539">Nucleus</keyword>
<organism evidence="8">
    <name type="scientific">Cucumis melo</name>
    <name type="common">Muskmelon</name>
    <dbReference type="NCBI Taxonomy" id="3656"/>
    <lineage>
        <taxon>Eukaryota</taxon>
        <taxon>Viridiplantae</taxon>
        <taxon>Streptophyta</taxon>
        <taxon>Embryophyta</taxon>
        <taxon>Tracheophyta</taxon>
        <taxon>Spermatophyta</taxon>
        <taxon>Magnoliopsida</taxon>
        <taxon>eudicotyledons</taxon>
        <taxon>Gunneridae</taxon>
        <taxon>Pentapetalae</taxon>
        <taxon>rosids</taxon>
        <taxon>fabids</taxon>
        <taxon>Cucurbitales</taxon>
        <taxon>Cucurbitaceae</taxon>
        <taxon>Benincaseae</taxon>
        <taxon>Cucumis</taxon>
    </lineage>
</organism>
<dbReference type="GO" id="GO:0006312">
    <property type="term" value="P:mitotic recombination"/>
    <property type="evidence" value="ECO:0007669"/>
    <property type="project" value="TreeGrafter"/>
</dbReference>
<keyword evidence="5" id="KW-0234">DNA repair</keyword>
<accession>A0A9I9EG86</accession>